<name>Q9FAR7_SHEVI</name>
<keyword evidence="4" id="KW-0808">Transferase</keyword>
<evidence type="ECO:0000256" key="6">
    <source>
        <dbReference type="ARBA" id="ARBA00022777"/>
    </source>
</evidence>
<dbReference type="GO" id="GO:0016787">
    <property type="term" value="F:hydrolase activity"/>
    <property type="evidence" value="ECO:0007669"/>
    <property type="project" value="UniProtKB-KW"/>
</dbReference>
<dbReference type="SUPFAM" id="SSF55874">
    <property type="entry name" value="ATPase domain of HSP90 chaperone/DNA topoisomerase II/histidine kinase"/>
    <property type="match status" value="1"/>
</dbReference>
<dbReference type="Gene3D" id="1.10.287.130">
    <property type="match status" value="1"/>
</dbReference>
<dbReference type="InterPro" id="IPR000014">
    <property type="entry name" value="PAS"/>
</dbReference>
<dbReference type="NCBIfam" id="NF008293">
    <property type="entry name" value="PRK11073.1"/>
    <property type="match status" value="1"/>
</dbReference>
<evidence type="ECO:0000256" key="2">
    <source>
        <dbReference type="ARBA" id="ARBA00012438"/>
    </source>
</evidence>
<evidence type="ECO:0000259" key="15">
    <source>
        <dbReference type="PROSITE" id="PS50109"/>
    </source>
</evidence>
<dbReference type="Pfam" id="PF00989">
    <property type="entry name" value="PAS"/>
    <property type="match status" value="1"/>
</dbReference>
<dbReference type="InterPro" id="IPR036890">
    <property type="entry name" value="HATPase_C_sf"/>
</dbReference>
<evidence type="ECO:0000256" key="12">
    <source>
        <dbReference type="ARBA" id="ARBA00039567"/>
    </source>
</evidence>
<dbReference type="SUPFAM" id="SSF55785">
    <property type="entry name" value="PYP-like sensor domain (PAS domain)"/>
    <property type="match status" value="1"/>
</dbReference>
<dbReference type="InterPro" id="IPR003594">
    <property type="entry name" value="HATPase_dom"/>
</dbReference>
<keyword evidence="10" id="KW-0535">Nitrogen fixation</keyword>
<evidence type="ECO:0000256" key="3">
    <source>
        <dbReference type="ARBA" id="ARBA00022553"/>
    </source>
</evidence>
<evidence type="ECO:0000313" key="17">
    <source>
        <dbReference type="EMBL" id="BAB11929.1"/>
    </source>
</evidence>
<dbReference type="PANTHER" id="PTHR43065:SF16">
    <property type="entry name" value="SENSORY HISTIDINE KINASE_PHOSPHATASE NTRB"/>
    <property type="match status" value="1"/>
</dbReference>
<dbReference type="Pfam" id="PF02518">
    <property type="entry name" value="HATPase_c"/>
    <property type="match status" value="1"/>
</dbReference>
<dbReference type="SMART" id="SM00388">
    <property type="entry name" value="HisKA"/>
    <property type="match status" value="1"/>
</dbReference>
<dbReference type="AlphaFoldDB" id="Q9FAR7"/>
<dbReference type="SMART" id="SM00091">
    <property type="entry name" value="PAS"/>
    <property type="match status" value="1"/>
</dbReference>
<keyword evidence="5" id="KW-0547">Nucleotide-binding</keyword>
<evidence type="ECO:0000256" key="5">
    <source>
        <dbReference type="ARBA" id="ARBA00022741"/>
    </source>
</evidence>
<dbReference type="InterPro" id="IPR003661">
    <property type="entry name" value="HisK_dim/P_dom"/>
</dbReference>
<proteinExistence type="predicted"/>
<evidence type="ECO:0000259" key="16">
    <source>
        <dbReference type="PROSITE" id="PS50112"/>
    </source>
</evidence>
<evidence type="ECO:0000256" key="9">
    <source>
        <dbReference type="ARBA" id="ARBA00023012"/>
    </source>
</evidence>
<reference evidence="17" key="1">
    <citation type="journal article" date="2000" name="FEMS Microbiol. Lett.">
        <title>Glutamine synthetase gene expression at elevated hydrostatic pressure in a deep-sea piezophilic Shewanella violacea.</title>
        <authorList>
            <person name="Ikegami A."/>
            <person name="Nakasone K."/>
            <person name="Kato C."/>
            <person name="Nakamura Y."/>
            <person name="Yoshikawa I."/>
            <person name="Usami R."/>
            <person name="Horikoshi K."/>
        </authorList>
    </citation>
    <scope>NUCLEOTIDE SEQUENCE</scope>
</reference>
<comment type="catalytic activity">
    <reaction evidence="1">
        <text>ATP + protein L-histidine = ADP + protein N-phospho-L-histidine.</text>
        <dbReference type="EC" id="2.7.13.3"/>
    </reaction>
</comment>
<organism evidence="17">
    <name type="scientific">Shewanella violacea</name>
    <dbReference type="NCBI Taxonomy" id="60217"/>
    <lineage>
        <taxon>Bacteria</taxon>
        <taxon>Pseudomonadati</taxon>
        <taxon>Pseudomonadota</taxon>
        <taxon>Gammaproteobacteria</taxon>
        <taxon>Alteromonadales</taxon>
        <taxon>Shewanellaceae</taxon>
        <taxon>Shewanella</taxon>
    </lineage>
</organism>
<dbReference type="GO" id="GO:0006355">
    <property type="term" value="P:regulation of DNA-templated transcription"/>
    <property type="evidence" value="ECO:0007669"/>
    <property type="project" value="InterPro"/>
</dbReference>
<protein>
    <recommendedName>
        <fullName evidence="12">Sensory histidine kinase/phosphatase NtrB</fullName>
        <ecNumber evidence="2">2.7.13.3</ecNumber>
    </recommendedName>
    <alternativeName>
        <fullName evidence="13">Nitrogen regulation protein NR(II)</fullName>
    </alternativeName>
    <alternativeName>
        <fullName evidence="14">Nitrogen regulator II</fullName>
    </alternativeName>
</protein>
<dbReference type="EC" id="2.7.13.3" evidence="2"/>
<evidence type="ECO:0000256" key="8">
    <source>
        <dbReference type="ARBA" id="ARBA00022840"/>
    </source>
</evidence>
<dbReference type="InterPro" id="IPR013767">
    <property type="entry name" value="PAS_fold"/>
</dbReference>
<dbReference type="EMBL" id="AB038389">
    <property type="protein sequence ID" value="BAB11929.1"/>
    <property type="molecule type" value="Genomic_DNA"/>
</dbReference>
<evidence type="ECO:0000256" key="10">
    <source>
        <dbReference type="ARBA" id="ARBA00023231"/>
    </source>
</evidence>
<dbReference type="PANTHER" id="PTHR43065">
    <property type="entry name" value="SENSOR HISTIDINE KINASE"/>
    <property type="match status" value="1"/>
</dbReference>
<keyword evidence="8" id="KW-0067">ATP-binding</keyword>
<evidence type="ECO:0000256" key="7">
    <source>
        <dbReference type="ARBA" id="ARBA00022801"/>
    </source>
</evidence>
<dbReference type="InterPro" id="IPR035965">
    <property type="entry name" value="PAS-like_dom_sf"/>
</dbReference>
<dbReference type="PROSITE" id="PS50112">
    <property type="entry name" value="PAS"/>
    <property type="match status" value="1"/>
</dbReference>
<keyword evidence="6" id="KW-0418">Kinase</keyword>
<sequence>MAQNGNNLHHHPQERYTFTELSLIARPRADTFKKRETNKTINCYIVRLVRHENHSVKGIAQCTKTVHCYGASNLLGVLMDLKHLLNNLVTAVMVIDVDLRLSYANAAAEQLLGVSTHRLTEHSLADNFQVLGVSTQILSGAIRDNQGLTISTALLVTLDNQHHTVDITLTPLEHEQGLALLELRQVDQQRRIHQQLTLDAQQQAAQYLVRNLAHEIKNPLGGLRGAAQLLSRELHDPELHEFTDMIIEQADRLRNLVDRLLGPQKPTQHTQQNIHEVIQKVLKLVTMALPENIQFKQDYDPSIPDINMDPEQIQQAVLNIVQNAVQALEGVGGNIIIKTRAQHQITIGTQRHKIVIALSVIDNGPGIKPEL</sequence>
<feature type="domain" description="Histidine kinase" evidence="15">
    <location>
        <begin position="211"/>
        <end position="371"/>
    </location>
</feature>
<dbReference type="Gene3D" id="3.30.450.20">
    <property type="entry name" value="PAS domain"/>
    <property type="match status" value="1"/>
</dbReference>
<evidence type="ECO:0000256" key="1">
    <source>
        <dbReference type="ARBA" id="ARBA00000085"/>
    </source>
</evidence>
<accession>Q9FAR7</accession>
<dbReference type="GO" id="GO:0005524">
    <property type="term" value="F:ATP binding"/>
    <property type="evidence" value="ECO:0007669"/>
    <property type="project" value="UniProtKB-KW"/>
</dbReference>
<comment type="function">
    <text evidence="11">Member of the two-component regulatory system NtrB/NtrC, which controls expression of the nitrogen-regulated (ntr) genes in response to nitrogen limitation. Under conditions of nitrogen limitation, NtrB autophosphorylates and transfers the phosphoryl group to NtrC. In the presence of nitrogen, acts as a phosphatase that dephosphorylates and inactivates NtrC.</text>
</comment>
<keyword evidence="7" id="KW-0378">Hydrolase</keyword>
<gene>
    <name evidence="17" type="primary">ntrB</name>
</gene>
<evidence type="ECO:0000256" key="13">
    <source>
        <dbReference type="ARBA" id="ARBA00042313"/>
    </source>
</evidence>
<dbReference type="InterPro" id="IPR005467">
    <property type="entry name" value="His_kinase_dom"/>
</dbReference>
<dbReference type="PROSITE" id="PS50109">
    <property type="entry name" value="HIS_KIN"/>
    <property type="match status" value="1"/>
</dbReference>
<keyword evidence="3" id="KW-0597">Phosphoprotein</keyword>
<dbReference type="CDD" id="cd00082">
    <property type="entry name" value="HisKA"/>
    <property type="match status" value="1"/>
</dbReference>
<evidence type="ECO:0000256" key="14">
    <source>
        <dbReference type="ARBA" id="ARBA00043094"/>
    </source>
</evidence>
<evidence type="ECO:0000256" key="4">
    <source>
        <dbReference type="ARBA" id="ARBA00022679"/>
    </source>
</evidence>
<evidence type="ECO:0000256" key="11">
    <source>
        <dbReference type="ARBA" id="ARBA00037696"/>
    </source>
</evidence>
<dbReference type="GO" id="GO:0000155">
    <property type="term" value="F:phosphorelay sensor kinase activity"/>
    <property type="evidence" value="ECO:0007669"/>
    <property type="project" value="InterPro"/>
</dbReference>
<keyword evidence="9" id="KW-0902">Two-component regulatory system</keyword>
<dbReference type="Gene3D" id="3.30.565.10">
    <property type="entry name" value="Histidine kinase-like ATPase, C-terminal domain"/>
    <property type="match status" value="1"/>
</dbReference>
<feature type="non-terminal residue" evidence="17">
    <location>
        <position position="371"/>
    </location>
</feature>
<dbReference type="Pfam" id="PF00512">
    <property type="entry name" value="HisKA"/>
    <property type="match status" value="1"/>
</dbReference>
<feature type="domain" description="PAS" evidence="16">
    <location>
        <begin position="77"/>
        <end position="124"/>
    </location>
</feature>